<feature type="region of interest" description="Disordered" evidence="6">
    <location>
        <begin position="2946"/>
        <end position="2995"/>
    </location>
</feature>
<evidence type="ECO:0000256" key="6">
    <source>
        <dbReference type="SAM" id="MobiDB-lite"/>
    </source>
</evidence>
<dbReference type="InterPro" id="IPR000626">
    <property type="entry name" value="Ubiquitin-like_dom"/>
</dbReference>
<dbReference type="GO" id="GO:0005634">
    <property type="term" value="C:nucleus"/>
    <property type="evidence" value="ECO:0007669"/>
    <property type="project" value="TreeGrafter"/>
</dbReference>
<reference evidence="10 11" key="1">
    <citation type="submission" date="2014-06" db="EMBL/GenBank/DDBJ databases">
        <authorList>
            <person name="Swart Estienne"/>
        </authorList>
    </citation>
    <scope>NUCLEOTIDE SEQUENCE [LARGE SCALE GENOMIC DNA]</scope>
    <source>
        <strain evidence="10 11">130c</strain>
    </source>
</reference>
<protein>
    <submittedName>
        <fullName evidence="10">Ubiquitin carboxyl-terminal hydrolase family protein</fullName>
    </submittedName>
</protein>
<sequence length="3177" mass="367504">MIDQLKDLKDTFEAARLQIDRNKEPLEDLLKIADFLKAIHADPAGFLEKSDKDYQKYFFEDFTSGLLKRLTRERSRDDKYLDVISSVLETYTLLFIDLLKQGVYNQQFFDSIKFLFEHDSILHNYQYQIPEEQLKSLRSANQEWRKGLQEGDMVDAIVDEQNSRCSGWSQARISSVNGDILQLEFIYDVKAVDRYLDRWSVEIALHESKTKEIWEWKTTVLTNMMVDANDKSVWNKSTILDIKDNQVTPNRIVKMAFVAYRVYIENGSKSDDRGAFEGWSSKFDEWIALYSPRIMPFLTKTLKGTSDDLDLDEELDSLMPIQEGFSRVYAVPRIRKCISSVFMRIINVFGNNGGFDLILNILQQQEGETTNEDGNNVQSITLNAMASLIQIIAYPYLVYHKEFIQEFGPKLVNICVKALRDAPEKSLRDVRREKIESIIKSIDSFQRRLISREEREKQTEVLKLEVSLVCLKSSYLERRIQGIRDLNQIIKNLRMFSTSNKAFTAQFLIQWMQDNGVFGILFDPKKTHLQIVQRCNDVLKLLLQESALTEQLMEQFWQLTRADYKFEVYKIMNECAFFFKQEHINYFFEQISQIPGEKLAIEEFQCLSELGKFSKDDQFKVNVSEFFWKIICNSDFVKEDLVNNCINKFCEMVKLWDIGRKHSFFIELTKNLAENRSSISSLRLFKGLVKDQKDRYQYNYGNSPTKDAAKEEVQELTLASSLGTLIEENNLIEVIIDNLREYVNNARPKVNDSNKNETRKKLFLTSTKHSHHEEIDERLTFLKQIIVPAQSATKSYKITKSQLGKVYDLLCNSQNFVVQSDYEEFLNWCKSSCEMSTATAQILDLNEVGEFFTEKMNNGELDLKNLMVVGFDFLQQYFISVNESQQKVMKITPSLKLANKSRFNNYGYQSITYGFNAMGQYGQRQNNNYPKQDEEVQTQFKIVKLPQELDQLDIVWNMALNCENPKVVPKAIDFLIRVYYSIDSDLDTQKLDIQDNLIDKCLQILRESKDEATIIRVIEIIKSIVFETEKKGTGDVKPHNALLKGELLEGILIKNRTSNKQKNILMKIYSNATVWDFKKEVSKQLDLAPQYLKLEISGGRVIKDLENGKTLAQLGMQSNEQVTAYKITVEEEIPNAPLLGSDGKLLEKPTQIFNEWFDMYSDETGGMTKETCALFIKGCTGEHPQPTDDRILNMFKKYDINSDGKIERTEFLQFYVDACRSKSDTVRENLRQHNIRNDLKKLSEIQEESSFSTEDMPRYKISRNQEQFNLLISLLDRQDQASQASWDLIQMLATNQQLYKKVLQLETATDASTGQIDWSKFFDGQSVYKLLYTLQIVEAVMEEGEGEGLESVVIVEEVQDKKKNVPVAPPLVGPMPPGELVNFDEPKIEKQEVASNLQEKEPNLPIALKKHSTVVRDEDEDRQLRSGWTSMFLKNKGFQYILKVFMEKQINTDDQNLNQFELKHMAFLLKLLRIFISAAFSTSSNSQIYDSLNLIRRTSSNVQEEEPNKQEEQVNEDFSRFAELQKLLQGPIGEEIISQIDYQQLQSKILSLILQILTSRRSQQMSFEDKLIVENALSLWVGCILHKSELLNDFYQFQSDDFILQGLLYCEQDKVREEFKLSLGQLSQRLQAADNVRQTPLIYLLKLLSQNFSQISNYHCKQYFELFCDLIDQYFTFKNLRVSSDNQEEVFNPESLLGLIIDKIKEYNKLSTQPAIESSSPASDDNLLSGGAVSEQEQIYIGLIQLTGKIIENFDISFSEKIVEQKSLIDEIFVKFLFASVFQQDSQNSTENLRIKPRSRSGTASSKKGGFGKKSKDSAYKLLNSLIKKSPLLMNSFLEKSMIPLMNLIKRHDGWNYSPPGLSEKSQKYVGLRNLGCICYLNSMLQQFFMIPAFRYNLLCVDDKVADDIQDYKGMKIDDNVLHQLQKLMAHLELSDRLEFNPVEFCFAFKDLDGNPTNTAEQKDAQEFLNLSFDRIENLLRGTTQKYLLQSVFSGQTCSQMVCSECQKTKNRIEDFYNLSLTVKDTKSIYDSLQKLVEGEVINDYNCENCKKKVDISRRTLISQAPNVLIVHLQRILFNFETFRNDKINTYFEFPFTLDLKPYSFYEVMKKENRLKTEKVEEEDQDATQAQDEDNILPEEEACFEYKLVGVNVHSGTANAGHYWSFINTRRGAEEPDEDDPDWGKTESDPWMKFNDSTVSEYNAEKLKDDCFGGDGKSGGDTDSWSFGGSYGQSAYMLVYEKRQKRPLKILATPEEVEHNKDKLLYDAKKEEHYKLIDYRQGVEDIAPNQIYKQVFEDNHKFEFENDIYSNEFYEFVRQIVLAVNVLDKDGKNQNTQELQNAKVNMLSVAKKTILDLLAKSFHNNSIKQLVEGLIDVLNRDNLLCTSFLQECFRDDDCNYIFDILLDCTDTTSRLYVATLMKFILNKLKVVEKDYLNETVEITSTNPNGEEVTVTQFKALSARFIDKALSLLKTKVAKNWSRFDHFLDMIYSFAMESFEDSFLKTQPLKIVEQKEKTLDDLVGLVFLAQNQFVTKACDFILCKKSPLMQPGEKRLDMGGYNAPNFTPFVKLLTHMISNEEILSRFPLSDMEKKLVLHQEMLKIMLGAASGAKQFGVCLANMCRDNYQLSRKVSKVFIKAFNTSNGDNLKSYLKALKPFLRIEDEFKQLKLEWVFGFPQINQKKTYREDKYKYGVELIDRINEDAYTYMSPLISGPNDESLFSQLLKCKSRQDTNCIQCLVEMLSLMSKDDQIARFVYNTAPVTYQTARFSDWFRPYLESQLIDTQKSYSFNGFFKNKYDNIVKALQYLNKFEEKTKEYKEEEQAAYEKEKLEDPAQMAEIEKDWLVHSNTDVIPHYPPRYIIGKQAAEDREFMVIDDHPNVKVTIYEVACEYNYSNPTNYFNISLPHIEAKTNMYQTMSYVQFKRLNLERERQAKIQQELDNAEALKNSTASTTPSEDQTATSTTETVTEEANSQSTSNAGDPQEQPVEEKPQQQATIEVQDLTPLPEVQTINWFQNHKEMPPVLLRVLVQNKNRTKMTVRVTFQGDEQSNLVLPKSDVKEMFFDNDTRCLCHLQKVAPHKPFGELKMSIQVKEDLNAPAQSSSQSNYRQVAPSINISGMGVSVGGYGTQTSSYIMCWNCKKMNDFGMDYCEGCGESLTSMDVQEDYFKDAGTNFMA</sequence>
<evidence type="ECO:0000313" key="10">
    <source>
        <dbReference type="EMBL" id="CDW72702.1"/>
    </source>
</evidence>
<dbReference type="GO" id="GO:0006508">
    <property type="term" value="P:proteolysis"/>
    <property type="evidence" value="ECO:0007669"/>
    <property type="project" value="UniProtKB-KW"/>
</dbReference>
<dbReference type="PROSITE" id="PS00973">
    <property type="entry name" value="USP_2"/>
    <property type="match status" value="1"/>
</dbReference>
<evidence type="ECO:0000256" key="2">
    <source>
        <dbReference type="ARBA" id="ARBA00022786"/>
    </source>
</evidence>
<dbReference type="PROSITE" id="PS50053">
    <property type="entry name" value="UBIQUITIN_2"/>
    <property type="match status" value="1"/>
</dbReference>
<dbReference type="InterPro" id="IPR029071">
    <property type="entry name" value="Ubiquitin-like_domsf"/>
</dbReference>
<feature type="domain" description="EF-hand" evidence="8">
    <location>
        <begin position="1186"/>
        <end position="1221"/>
    </location>
</feature>
<feature type="region of interest" description="Disordered" evidence="6">
    <location>
        <begin position="1790"/>
        <end position="1815"/>
    </location>
</feature>
<evidence type="ECO:0000256" key="5">
    <source>
        <dbReference type="SAM" id="Coils"/>
    </source>
</evidence>
<dbReference type="Gene3D" id="3.10.20.90">
    <property type="entry name" value="Phosphatidylinositol 3-kinase Catalytic Subunit, Chain A, domain 1"/>
    <property type="match status" value="1"/>
</dbReference>
<feature type="compositionally biased region" description="Polar residues" evidence="6">
    <location>
        <begin position="2972"/>
        <end position="2981"/>
    </location>
</feature>
<dbReference type="GO" id="GO:0016579">
    <property type="term" value="P:protein deubiquitination"/>
    <property type="evidence" value="ECO:0007669"/>
    <property type="project" value="InterPro"/>
</dbReference>
<dbReference type="InParanoid" id="A0A077ZS43"/>
<proteinExistence type="predicted"/>
<dbReference type="PANTHER" id="PTHR24006">
    <property type="entry name" value="UBIQUITIN CARBOXYL-TERMINAL HYDROLASE"/>
    <property type="match status" value="1"/>
</dbReference>
<dbReference type="GO" id="GO:0005509">
    <property type="term" value="F:calcium ion binding"/>
    <property type="evidence" value="ECO:0007669"/>
    <property type="project" value="InterPro"/>
</dbReference>
<dbReference type="OMA" id="CTKEEMQ"/>
<dbReference type="SUPFAM" id="SSF54001">
    <property type="entry name" value="Cysteine proteinases"/>
    <property type="match status" value="1"/>
</dbReference>
<gene>
    <name evidence="10" type="primary">Contig3181.g3402</name>
    <name evidence="10" type="ORF">STYLEM_1666</name>
</gene>
<feature type="compositionally biased region" description="Polar residues" evidence="6">
    <location>
        <begin position="2947"/>
        <end position="2956"/>
    </location>
</feature>
<dbReference type="Pfam" id="PF25010">
    <property type="entry name" value="ARM_UBP24_USP9X-Y"/>
    <property type="match status" value="1"/>
</dbReference>
<evidence type="ECO:0000256" key="1">
    <source>
        <dbReference type="ARBA" id="ARBA00022670"/>
    </source>
</evidence>
<feature type="domain" description="Ubiquitin-like" evidence="7">
    <location>
        <begin position="1051"/>
        <end position="1122"/>
    </location>
</feature>
<feature type="compositionally biased region" description="Low complexity" evidence="6">
    <location>
        <begin position="2957"/>
        <end position="2971"/>
    </location>
</feature>
<organism evidence="10 11">
    <name type="scientific">Stylonychia lemnae</name>
    <name type="common">Ciliate</name>
    <dbReference type="NCBI Taxonomy" id="5949"/>
    <lineage>
        <taxon>Eukaryota</taxon>
        <taxon>Sar</taxon>
        <taxon>Alveolata</taxon>
        <taxon>Ciliophora</taxon>
        <taxon>Intramacronucleata</taxon>
        <taxon>Spirotrichea</taxon>
        <taxon>Stichotrichia</taxon>
        <taxon>Sporadotrichida</taxon>
        <taxon>Oxytrichidae</taxon>
        <taxon>Stylonychinae</taxon>
        <taxon>Stylonychia</taxon>
    </lineage>
</organism>
<dbReference type="InterPro" id="IPR018247">
    <property type="entry name" value="EF_Hand_1_Ca_BS"/>
</dbReference>
<dbReference type="InterPro" id="IPR028889">
    <property type="entry name" value="USP"/>
</dbReference>
<evidence type="ECO:0000259" key="9">
    <source>
        <dbReference type="PROSITE" id="PS50235"/>
    </source>
</evidence>
<keyword evidence="4" id="KW-0106">Calcium</keyword>
<dbReference type="SUPFAM" id="SSF47473">
    <property type="entry name" value="EF-hand"/>
    <property type="match status" value="1"/>
</dbReference>
<dbReference type="Gene3D" id="1.10.238.10">
    <property type="entry name" value="EF-hand"/>
    <property type="match status" value="1"/>
</dbReference>
<dbReference type="EMBL" id="CCKQ01001592">
    <property type="protein sequence ID" value="CDW72702.1"/>
    <property type="molecule type" value="Genomic_DNA"/>
</dbReference>
<dbReference type="InterPro" id="IPR050164">
    <property type="entry name" value="Peptidase_C19"/>
</dbReference>
<keyword evidence="3 10" id="KW-0378">Hydrolase</keyword>
<dbReference type="PROSITE" id="PS50235">
    <property type="entry name" value="USP_3"/>
    <property type="match status" value="1"/>
</dbReference>
<dbReference type="InterPro" id="IPR001394">
    <property type="entry name" value="Peptidase_C19_UCH"/>
</dbReference>
<evidence type="ECO:0000256" key="4">
    <source>
        <dbReference type="ARBA" id="ARBA00022837"/>
    </source>
</evidence>
<dbReference type="PROSITE" id="PS00018">
    <property type="entry name" value="EF_HAND_1"/>
    <property type="match status" value="1"/>
</dbReference>
<dbReference type="InterPro" id="IPR002048">
    <property type="entry name" value="EF_hand_dom"/>
</dbReference>
<keyword evidence="5" id="KW-0175">Coiled coil</keyword>
<feature type="domain" description="USP" evidence="9">
    <location>
        <begin position="1870"/>
        <end position="2243"/>
    </location>
</feature>
<evidence type="ECO:0000259" key="7">
    <source>
        <dbReference type="PROSITE" id="PS50053"/>
    </source>
</evidence>
<keyword evidence="11" id="KW-1185">Reference proteome</keyword>
<dbReference type="InterPro" id="IPR018200">
    <property type="entry name" value="USP_CS"/>
</dbReference>
<keyword evidence="2" id="KW-0833">Ubl conjugation pathway</keyword>
<dbReference type="SUPFAM" id="SSF54236">
    <property type="entry name" value="Ubiquitin-like"/>
    <property type="match status" value="1"/>
</dbReference>
<feature type="compositionally biased region" description="Acidic residues" evidence="6">
    <location>
        <begin position="2120"/>
        <end position="2135"/>
    </location>
</feature>
<dbReference type="GO" id="GO:0004843">
    <property type="term" value="F:cysteine-type deubiquitinase activity"/>
    <property type="evidence" value="ECO:0007669"/>
    <property type="project" value="InterPro"/>
</dbReference>
<dbReference type="InterPro" id="IPR056850">
    <property type="entry name" value="ARM_UBP34_24_USP9X_Y"/>
</dbReference>
<dbReference type="InterPro" id="IPR011992">
    <property type="entry name" value="EF-hand-dom_pair"/>
</dbReference>
<dbReference type="PANTHER" id="PTHR24006:SF827">
    <property type="entry name" value="UBIQUITIN CARBOXYL-TERMINAL HYDROLASE 34"/>
    <property type="match status" value="1"/>
</dbReference>
<dbReference type="FunFam" id="3.90.70.10:FF:000022">
    <property type="entry name" value="Ubiquitin carboxyl-terminal hydrolase 24"/>
    <property type="match status" value="1"/>
</dbReference>
<dbReference type="Pfam" id="PF00443">
    <property type="entry name" value="UCH"/>
    <property type="match status" value="1"/>
</dbReference>
<feature type="region of interest" description="Disordered" evidence="6">
    <location>
        <begin position="2116"/>
        <end position="2135"/>
    </location>
</feature>
<dbReference type="PROSITE" id="PS50222">
    <property type="entry name" value="EF_HAND_2"/>
    <property type="match status" value="1"/>
</dbReference>
<dbReference type="OrthoDB" id="289932at2759"/>
<dbReference type="InterPro" id="IPR038765">
    <property type="entry name" value="Papain-like_cys_pep_sf"/>
</dbReference>
<evidence type="ECO:0000256" key="3">
    <source>
        <dbReference type="ARBA" id="ARBA00022801"/>
    </source>
</evidence>
<feature type="coiled-coil region" evidence="5">
    <location>
        <begin position="2801"/>
        <end position="2828"/>
    </location>
</feature>
<accession>A0A077ZS43</accession>
<dbReference type="Proteomes" id="UP000039865">
    <property type="component" value="Unassembled WGS sequence"/>
</dbReference>
<evidence type="ECO:0000259" key="8">
    <source>
        <dbReference type="PROSITE" id="PS50222"/>
    </source>
</evidence>
<keyword evidence="1" id="KW-0645">Protease</keyword>
<name>A0A077ZS43_STYLE</name>
<dbReference type="Gene3D" id="3.90.70.10">
    <property type="entry name" value="Cysteine proteinases"/>
    <property type="match status" value="1"/>
</dbReference>
<evidence type="ECO:0000313" key="11">
    <source>
        <dbReference type="Proteomes" id="UP000039865"/>
    </source>
</evidence>
<dbReference type="GO" id="GO:0005829">
    <property type="term" value="C:cytosol"/>
    <property type="evidence" value="ECO:0007669"/>
    <property type="project" value="TreeGrafter"/>
</dbReference>